<dbReference type="PANTHER" id="PTHR35506">
    <property type="entry name" value="OS02G0135600 PROTEIN"/>
    <property type="match status" value="1"/>
</dbReference>
<reference evidence="1 2" key="1">
    <citation type="journal article" date="2010" name="Cell">
        <title>The genome of Naegleria gruberi illuminates early eukaryotic versatility.</title>
        <authorList>
            <person name="Fritz-Laylin L.K."/>
            <person name="Prochnik S.E."/>
            <person name="Ginger M.L."/>
            <person name="Dacks J.B."/>
            <person name="Carpenter M.L."/>
            <person name="Field M.C."/>
            <person name="Kuo A."/>
            <person name="Paredez A."/>
            <person name="Chapman J."/>
            <person name="Pham J."/>
            <person name="Shu S."/>
            <person name="Neupane R."/>
            <person name="Cipriano M."/>
            <person name="Mancuso J."/>
            <person name="Tu H."/>
            <person name="Salamov A."/>
            <person name="Lindquist E."/>
            <person name="Shapiro H."/>
            <person name="Lucas S."/>
            <person name="Grigoriev I.V."/>
            <person name="Cande W.Z."/>
            <person name="Fulton C."/>
            <person name="Rokhsar D.S."/>
            <person name="Dawson S.C."/>
        </authorList>
    </citation>
    <scope>NUCLEOTIDE SEQUENCE [LARGE SCALE GENOMIC DNA]</scope>
    <source>
        <strain evidence="1 2">NEG-M</strain>
    </source>
</reference>
<dbReference type="PANTHER" id="PTHR35506:SF1">
    <property type="entry name" value="OS02G0135600 PROTEIN"/>
    <property type="match status" value="1"/>
</dbReference>
<organism evidence="2">
    <name type="scientific">Naegleria gruberi</name>
    <name type="common">Amoeba</name>
    <dbReference type="NCBI Taxonomy" id="5762"/>
    <lineage>
        <taxon>Eukaryota</taxon>
        <taxon>Discoba</taxon>
        <taxon>Heterolobosea</taxon>
        <taxon>Tetramitia</taxon>
        <taxon>Eutetramitia</taxon>
        <taxon>Vahlkampfiidae</taxon>
        <taxon>Naegleria</taxon>
    </lineage>
</organism>
<dbReference type="OMA" id="VISEMAY"/>
<dbReference type="AlphaFoldDB" id="D2V4Y8"/>
<dbReference type="EMBL" id="GG738852">
    <property type="protein sequence ID" value="EFC48186.1"/>
    <property type="molecule type" value="Genomic_DNA"/>
</dbReference>
<accession>D2V4Y8</accession>
<dbReference type="GeneID" id="8849635"/>
<dbReference type="RefSeq" id="XP_002680930.1">
    <property type="nucleotide sequence ID" value="XM_002680884.1"/>
</dbReference>
<dbReference type="VEuPathDB" id="AmoebaDB:NAEGRDRAFT_46748"/>
<gene>
    <name evidence="1" type="ORF">NAEGRDRAFT_46748</name>
</gene>
<dbReference type="InParanoid" id="D2V4Y8"/>
<proteinExistence type="predicted"/>
<dbReference type="Proteomes" id="UP000006671">
    <property type="component" value="Unassembled WGS sequence"/>
</dbReference>
<evidence type="ECO:0000313" key="2">
    <source>
        <dbReference type="Proteomes" id="UP000006671"/>
    </source>
</evidence>
<dbReference type="KEGG" id="ngr:NAEGRDRAFT_46748"/>
<evidence type="ECO:0000313" key="1">
    <source>
        <dbReference type="EMBL" id="EFC48186.1"/>
    </source>
</evidence>
<keyword evidence="2" id="KW-1185">Reference proteome</keyword>
<sequence>MAQTCKSILVFIEGACDGNLLEESKHEEMDRIASIGGTTLVHGRKLFPSSIPNSTMINNDCGYLMQLFDYLDPIHPVDEEEANLWKENPELELEKQSLFCKFKKLKVEMWTTNNNVLNIFKSKKDNAKFLNFIVNNKEEEDAICENAVQAMLSNDILILHDNITKLQTIEEKRNHIQQIDHLLKQVNNLFTQKQNQFKIYNVILVSTPFNSVLPSFNKKSSPFRPLQSYEQKNGTILTDIVHHEPSLICVQHCEGETRSDTNTQLTEKSSIELNGNCAILIDFVISEMAYKLRKSPKYGA</sequence>
<protein>
    <submittedName>
        <fullName evidence="1">Uncharacterized protein</fullName>
    </submittedName>
</protein>
<dbReference type="OrthoDB" id="1891406at2759"/>
<name>D2V4Y8_NAEGR</name>